<dbReference type="EMBL" id="SOML01000003">
    <property type="protein sequence ID" value="TFD97282.1"/>
    <property type="molecule type" value="Genomic_DNA"/>
</dbReference>
<name>A0A4Y8L6Z5_9BACT</name>
<keyword evidence="1" id="KW-1133">Transmembrane helix</keyword>
<proteinExistence type="predicted"/>
<dbReference type="Gene3D" id="2.60.120.1360">
    <property type="match status" value="1"/>
</dbReference>
<sequence>MEQRTKNYFVKSFLAIAIAIGVFFGLKQILPKNIFTDNKKDSDGIVIDSLALAAIADSAMIVDATLPDSIKEDSLANRVHISISDDSEGLGNLSSFYEKLYQLETNGKGKVRIAYFGDSMTDGDLIVQDIRQAYQSRYGGKGVGFVGITSLSASARGTISHQYSKDWKTQSCLTVKKPTRPFGVDGQVFFAAPAGTSWVKYTASNQDNISMLYNPVLFYGSSGNKDARIRVTTGNKDSVPEYKLNTDRTLNTCNLGNTGKTLKIAFEKADSIPFYGVNFDDGKGVHVDNFSIRGNSGLPLSLYNKSLMNALDETLNYDLIVLQYGTNVLGYGTSDYSWYENKMISVVNHLRNCFPKADILIVSVGDRAKKVDMDMKSDKAVPPLVKAQRNCAHEVYAGFIDLQSLMGGDGSMVNWVNEGYANKDYTHFNAKGARKISTLLYHELDKGYSEYKKMK</sequence>
<organism evidence="3 4">
    <name type="scientific">Dysgonomonas capnocytophagoides</name>
    <dbReference type="NCBI Taxonomy" id="45254"/>
    <lineage>
        <taxon>Bacteria</taxon>
        <taxon>Pseudomonadati</taxon>
        <taxon>Bacteroidota</taxon>
        <taxon>Bacteroidia</taxon>
        <taxon>Bacteroidales</taxon>
        <taxon>Dysgonomonadaceae</taxon>
        <taxon>Dysgonomonas</taxon>
    </lineage>
</organism>
<keyword evidence="4" id="KW-1185">Reference proteome</keyword>
<dbReference type="Gene3D" id="3.40.50.1110">
    <property type="entry name" value="SGNH hydrolase"/>
    <property type="match status" value="1"/>
</dbReference>
<evidence type="ECO:0000313" key="4">
    <source>
        <dbReference type="Proteomes" id="UP000297861"/>
    </source>
</evidence>
<comment type="caution">
    <text evidence="3">The sequence shown here is derived from an EMBL/GenBank/DDBJ whole genome shotgun (WGS) entry which is preliminary data.</text>
</comment>
<feature type="transmembrane region" description="Helical" evidence="1">
    <location>
        <begin position="12"/>
        <end position="30"/>
    </location>
</feature>
<reference evidence="3 4" key="1">
    <citation type="submission" date="2019-03" db="EMBL/GenBank/DDBJ databases">
        <title>San Antonio Military Medical Center submission to MRSN (WRAIR), pending publication.</title>
        <authorList>
            <person name="Blyth D.M."/>
            <person name="Mccarthy S.L."/>
            <person name="Schall S.E."/>
            <person name="Stam J.A."/>
            <person name="Ong A.C."/>
            <person name="Mcgann P.T."/>
        </authorList>
    </citation>
    <scope>NUCLEOTIDE SEQUENCE [LARGE SCALE GENOMIC DNA]</scope>
    <source>
        <strain evidence="3 4">MRSN571793</strain>
    </source>
</reference>
<dbReference type="STRING" id="1121485.GCA_000426485_01145"/>
<dbReference type="RefSeq" id="WP_026625350.1">
    <property type="nucleotide sequence ID" value="NZ_JAWZLG010000100.1"/>
</dbReference>
<dbReference type="InterPro" id="IPR036514">
    <property type="entry name" value="SGNH_hydro_sf"/>
</dbReference>
<evidence type="ECO:0000256" key="1">
    <source>
        <dbReference type="SAM" id="Phobius"/>
    </source>
</evidence>
<accession>A0A4Y8L6Z5</accession>
<evidence type="ECO:0000259" key="2">
    <source>
        <dbReference type="Pfam" id="PF13472"/>
    </source>
</evidence>
<dbReference type="OrthoDB" id="9810515at2"/>
<dbReference type="Proteomes" id="UP000297861">
    <property type="component" value="Unassembled WGS sequence"/>
</dbReference>
<gene>
    <name evidence="3" type="ORF">E2605_06330</name>
</gene>
<dbReference type="GO" id="GO:0016788">
    <property type="term" value="F:hydrolase activity, acting on ester bonds"/>
    <property type="evidence" value="ECO:0007669"/>
    <property type="project" value="UniProtKB-ARBA"/>
</dbReference>
<dbReference type="InterPro" id="IPR013830">
    <property type="entry name" value="SGNH_hydro"/>
</dbReference>
<evidence type="ECO:0000313" key="3">
    <source>
        <dbReference type="EMBL" id="TFD97282.1"/>
    </source>
</evidence>
<dbReference type="Pfam" id="PF13472">
    <property type="entry name" value="Lipase_GDSL_2"/>
    <property type="match status" value="1"/>
</dbReference>
<protein>
    <recommendedName>
        <fullName evidence="2">SGNH hydrolase-type esterase domain-containing protein</fullName>
    </recommendedName>
</protein>
<dbReference type="AlphaFoldDB" id="A0A4Y8L6Z5"/>
<feature type="domain" description="SGNH hydrolase-type esterase" evidence="2">
    <location>
        <begin position="284"/>
        <end position="434"/>
    </location>
</feature>
<dbReference type="SUPFAM" id="SSF52266">
    <property type="entry name" value="SGNH hydrolase"/>
    <property type="match status" value="1"/>
</dbReference>
<keyword evidence="1" id="KW-0472">Membrane</keyword>
<keyword evidence="1" id="KW-0812">Transmembrane</keyword>